<dbReference type="Gene3D" id="1.10.150.130">
    <property type="match status" value="1"/>
</dbReference>
<keyword evidence="5" id="KW-1185">Reference proteome</keyword>
<evidence type="ECO:0000313" key="5">
    <source>
        <dbReference type="Proteomes" id="UP001500383"/>
    </source>
</evidence>
<dbReference type="EMBL" id="BAAAQG010000003">
    <property type="protein sequence ID" value="GAA1702392.1"/>
    <property type="molecule type" value="Genomic_DNA"/>
</dbReference>
<proteinExistence type="predicted"/>
<dbReference type="InterPro" id="IPR004107">
    <property type="entry name" value="Integrase_SAM-like_N"/>
</dbReference>
<name>A0ABN2IDC8_9ACTN</name>
<dbReference type="PROSITE" id="PS51900">
    <property type="entry name" value="CB"/>
    <property type="match status" value="1"/>
</dbReference>
<keyword evidence="1 2" id="KW-0238">DNA-binding</keyword>
<organism evidence="4 5">
    <name type="scientific">Dietzia cercidiphylli</name>
    <dbReference type="NCBI Taxonomy" id="498199"/>
    <lineage>
        <taxon>Bacteria</taxon>
        <taxon>Bacillati</taxon>
        <taxon>Actinomycetota</taxon>
        <taxon>Actinomycetes</taxon>
        <taxon>Mycobacteriales</taxon>
        <taxon>Dietziaceae</taxon>
        <taxon>Dietzia</taxon>
    </lineage>
</organism>
<dbReference type="Proteomes" id="UP001500383">
    <property type="component" value="Unassembled WGS sequence"/>
</dbReference>
<dbReference type="InterPro" id="IPR010998">
    <property type="entry name" value="Integrase_recombinase_N"/>
</dbReference>
<comment type="caution">
    <text evidence="4">The sequence shown here is derived from an EMBL/GenBank/DDBJ whole genome shotgun (WGS) entry which is preliminary data.</text>
</comment>
<evidence type="ECO:0000256" key="2">
    <source>
        <dbReference type="PROSITE-ProRule" id="PRU01248"/>
    </source>
</evidence>
<evidence type="ECO:0000313" key="4">
    <source>
        <dbReference type="EMBL" id="GAA1702392.1"/>
    </source>
</evidence>
<evidence type="ECO:0000259" key="3">
    <source>
        <dbReference type="PROSITE" id="PS51900"/>
    </source>
</evidence>
<gene>
    <name evidence="4" type="ORF">GCM10009831_09480</name>
</gene>
<feature type="domain" description="Core-binding (CB)" evidence="3">
    <location>
        <begin position="32"/>
        <end position="111"/>
    </location>
</feature>
<dbReference type="SUPFAM" id="SSF47823">
    <property type="entry name" value="lambda integrase-like, N-terminal domain"/>
    <property type="match status" value="1"/>
</dbReference>
<dbReference type="Pfam" id="PF02899">
    <property type="entry name" value="Phage_int_SAM_1"/>
    <property type="match status" value="1"/>
</dbReference>
<sequence length="128" mass="15316">MRESGDESEPERSPYCPDYLLPIIRELRVRYERFDELREQVLLPYGYNTARAYWGDLDDVFMWAEERDKDVLTLTVQDLRQYVALLRRRKYNESTIRRRITAMRKLYDVIGLDPNPADAVVIRRGGTR</sequence>
<evidence type="ECO:0000256" key="1">
    <source>
        <dbReference type="ARBA" id="ARBA00023125"/>
    </source>
</evidence>
<dbReference type="RefSeq" id="WP_182657858.1">
    <property type="nucleotide sequence ID" value="NZ_BAAAQG010000003.1"/>
</dbReference>
<protein>
    <recommendedName>
        <fullName evidence="3">Core-binding (CB) domain-containing protein</fullName>
    </recommendedName>
</protein>
<accession>A0ABN2IDC8</accession>
<dbReference type="InterPro" id="IPR044068">
    <property type="entry name" value="CB"/>
</dbReference>
<reference evidence="4 5" key="1">
    <citation type="journal article" date="2019" name="Int. J. Syst. Evol. Microbiol.">
        <title>The Global Catalogue of Microorganisms (GCM) 10K type strain sequencing project: providing services to taxonomists for standard genome sequencing and annotation.</title>
        <authorList>
            <consortium name="The Broad Institute Genomics Platform"/>
            <consortium name="The Broad Institute Genome Sequencing Center for Infectious Disease"/>
            <person name="Wu L."/>
            <person name="Ma J."/>
        </authorList>
    </citation>
    <scope>NUCLEOTIDE SEQUENCE [LARGE SCALE GENOMIC DNA]</scope>
    <source>
        <strain evidence="4 5">JCM 16002</strain>
    </source>
</reference>